<protein>
    <submittedName>
        <fullName evidence="2">Uncharacterized protein</fullName>
    </submittedName>
</protein>
<reference evidence="2 3" key="1">
    <citation type="submission" date="2018-06" db="EMBL/GenBank/DDBJ databases">
        <title>Noncontiguous genome sequence of Ruminococcaceae bacterium ASD2818.</title>
        <authorList>
            <person name="Chaplin A.V."/>
            <person name="Sokolova S.R."/>
            <person name="Kochetkova T.O."/>
            <person name="Goltsov A.Y."/>
            <person name="Trofimov D.Y."/>
            <person name="Efimov B.A."/>
        </authorList>
    </citation>
    <scope>NUCLEOTIDE SEQUENCE [LARGE SCALE GENOMIC DNA]</scope>
    <source>
        <strain evidence="2 3">ASD2818</strain>
    </source>
</reference>
<dbReference type="Proteomes" id="UP000249377">
    <property type="component" value="Unassembled WGS sequence"/>
</dbReference>
<gene>
    <name evidence="2" type="ORF">DPQ25_14015</name>
</gene>
<comment type="caution">
    <text evidence="2">The sequence shown here is derived from an EMBL/GenBank/DDBJ whole genome shotgun (WGS) entry which is preliminary data.</text>
</comment>
<name>A0A328U814_9FIRM</name>
<accession>A0A328U814</accession>
<evidence type="ECO:0000313" key="2">
    <source>
        <dbReference type="EMBL" id="RAQ21900.1"/>
    </source>
</evidence>
<evidence type="ECO:0000256" key="1">
    <source>
        <dbReference type="SAM" id="MobiDB-lite"/>
    </source>
</evidence>
<dbReference type="EMBL" id="QLYR01000019">
    <property type="protein sequence ID" value="RAQ21900.1"/>
    <property type="molecule type" value="Genomic_DNA"/>
</dbReference>
<sequence length="161" mass="18093">MAFTRRSLAGLGLNEEQIEKVMTLHGTSMSDFIPKSELQGKIDEALTDAQKNALQNVKIKETDEYKAVAEERDMLRALGGDDFSSVKPKFREMVYKMLDRGENAPAVSEQLKTVAEKYEEYFNPKEQPAQPGPQFGAEVKGQMPSGQSRTSFEEVWGLNKK</sequence>
<dbReference type="RefSeq" id="WP_112333800.1">
    <property type="nucleotide sequence ID" value="NZ_JBKYJQ010000005.1"/>
</dbReference>
<proteinExistence type="predicted"/>
<feature type="region of interest" description="Disordered" evidence="1">
    <location>
        <begin position="123"/>
        <end position="161"/>
    </location>
</feature>
<dbReference type="AlphaFoldDB" id="A0A328U814"/>
<organism evidence="2 3">
    <name type="scientific">Hydrogeniiclostridium mannosilyticum</name>
    <dbReference type="NCBI Taxonomy" id="2764322"/>
    <lineage>
        <taxon>Bacteria</taxon>
        <taxon>Bacillati</taxon>
        <taxon>Bacillota</taxon>
        <taxon>Clostridia</taxon>
        <taxon>Eubacteriales</taxon>
        <taxon>Acutalibacteraceae</taxon>
        <taxon>Hydrogeniiclostridium</taxon>
    </lineage>
</organism>
<evidence type="ECO:0000313" key="3">
    <source>
        <dbReference type="Proteomes" id="UP000249377"/>
    </source>
</evidence>
<keyword evidence="3" id="KW-1185">Reference proteome</keyword>